<dbReference type="Ensembl" id="ENSBTAT00000100973.1">
    <property type="protein sequence ID" value="ENSBTAP00000090012.1"/>
    <property type="gene ID" value="ENSBTAG00000021935.7"/>
</dbReference>
<reference evidence="2" key="2">
    <citation type="submission" date="2025-08" db="UniProtKB">
        <authorList>
            <consortium name="Ensembl"/>
        </authorList>
    </citation>
    <scope>IDENTIFICATION</scope>
    <source>
        <strain evidence="2">Hereford</strain>
    </source>
</reference>
<dbReference type="GO" id="GO:0060117">
    <property type="term" value="P:auditory receptor cell development"/>
    <property type="evidence" value="ECO:0007669"/>
    <property type="project" value="Ensembl"/>
</dbReference>
<dbReference type="InterPro" id="IPR006816">
    <property type="entry name" value="ELMO_dom"/>
</dbReference>
<proteinExistence type="predicted"/>
<dbReference type="PROSITE" id="PS51335">
    <property type="entry name" value="ELMO"/>
    <property type="match status" value="1"/>
</dbReference>
<feature type="domain" description="ELMO" evidence="1">
    <location>
        <begin position="206"/>
        <end position="360"/>
    </location>
</feature>
<dbReference type="GO" id="GO:0010467">
    <property type="term" value="P:gene expression"/>
    <property type="evidence" value="ECO:0007669"/>
    <property type="project" value="Ensembl"/>
</dbReference>
<reference evidence="2" key="3">
    <citation type="submission" date="2025-09" db="UniProtKB">
        <authorList>
            <consortium name="Ensembl"/>
        </authorList>
    </citation>
    <scope>IDENTIFICATION</scope>
    <source>
        <strain evidence="2">Hereford</strain>
    </source>
</reference>
<sequence>MQEWVKSLGREDPLEEETATHSSILAWKIPWTEEPGRLQSVGSQRVDTTERLSMHSLRLALTNPSGKTDSNGLQFQEYLISELKNHSVLQALTAEANAWEPRVVSTEVLQAQEEWEAVESIHPETGSRASMDQPGQLISFSEALQHFQTVDLSSFKKRIQPTIRRTGLAALRHYLFGPPKLHQGLREERDLVLTIAQCGLDSQDPMHGRVLQTIYKKLTGSKFDCALHGDHWEDLGFQGTNPATDLRGAGFLALLHLLYLVMDSKTLLMAREILRLSRHHIQQFPFCLMSVNITRIAIQALREECLSRECNRQQKVIPVVNSFYAATFLRLAHVWRTQHKTISDSGFVLKDLEMSAKKSPRRLLKTLETYLAGVSKGQGSLLGTQKCSGPQAPHSKDLTFTGVCDLPSHLSEGTWLI</sequence>
<dbReference type="GO" id="GO:0005794">
    <property type="term" value="C:Golgi apparatus"/>
    <property type="evidence" value="ECO:0007669"/>
    <property type="project" value="Ensembl"/>
</dbReference>
<evidence type="ECO:0000313" key="2">
    <source>
        <dbReference type="Ensembl" id="ENSBTAP00000090012.1"/>
    </source>
</evidence>
<name>A0AAA9T0H1_BOVIN</name>
<dbReference type="GO" id="GO:0015031">
    <property type="term" value="P:protein transport"/>
    <property type="evidence" value="ECO:0007669"/>
    <property type="project" value="Ensembl"/>
</dbReference>
<dbReference type="GO" id="GO:0120045">
    <property type="term" value="P:stereocilium maintenance"/>
    <property type="evidence" value="ECO:0007669"/>
    <property type="project" value="Ensembl"/>
</dbReference>
<dbReference type="GO" id="GO:0005929">
    <property type="term" value="C:cilium"/>
    <property type="evidence" value="ECO:0007669"/>
    <property type="project" value="Ensembl"/>
</dbReference>
<dbReference type="GO" id="GO:0007010">
    <property type="term" value="P:cytoskeleton organization"/>
    <property type="evidence" value="ECO:0007669"/>
    <property type="project" value="Ensembl"/>
</dbReference>
<dbReference type="AlphaFoldDB" id="A0AAA9T0H1"/>
<protein>
    <submittedName>
        <fullName evidence="2">ELMO domain containing 3</fullName>
    </submittedName>
</protein>
<reference evidence="2" key="1">
    <citation type="submission" date="2018-03" db="EMBL/GenBank/DDBJ databases">
        <title>ARS-UCD1.2.</title>
        <authorList>
            <person name="Rosen B.D."/>
            <person name="Bickhart D.M."/>
            <person name="Koren S."/>
            <person name="Schnabel R.D."/>
            <person name="Hall R."/>
            <person name="Zimin A."/>
            <person name="Dreischer C."/>
            <person name="Schultheiss S."/>
            <person name="Schroeder S.G."/>
            <person name="Elsik C.G."/>
            <person name="Couldrey C."/>
            <person name="Liu G.E."/>
            <person name="Van Tassell C.P."/>
            <person name="Phillippy A.M."/>
            <person name="Smith T.P.L."/>
            <person name="Medrano J.F."/>
        </authorList>
    </citation>
    <scope>NUCLEOTIDE SEQUENCE [LARGE SCALE GENOMIC DNA]</scope>
    <source>
        <strain evidence="2">Hereford</strain>
    </source>
</reference>
<keyword evidence="3" id="KW-1185">Reference proteome</keyword>
<evidence type="ECO:0000259" key="1">
    <source>
        <dbReference type="PROSITE" id="PS51335"/>
    </source>
</evidence>
<dbReference type="Proteomes" id="UP000009136">
    <property type="component" value="Chromosome 11"/>
</dbReference>
<dbReference type="PANTHER" id="PTHR12771:SF2">
    <property type="entry name" value="ELMO DOMAIN-CONTAINING PROTEIN 3"/>
    <property type="match status" value="1"/>
</dbReference>
<dbReference type="PANTHER" id="PTHR12771">
    <property type="entry name" value="ENGULFMENT AND CELL MOTILITY"/>
    <property type="match status" value="1"/>
</dbReference>
<organism evidence="2 3">
    <name type="scientific">Bos taurus</name>
    <name type="common">Bovine</name>
    <dbReference type="NCBI Taxonomy" id="9913"/>
    <lineage>
        <taxon>Eukaryota</taxon>
        <taxon>Metazoa</taxon>
        <taxon>Chordata</taxon>
        <taxon>Craniata</taxon>
        <taxon>Vertebrata</taxon>
        <taxon>Euteleostomi</taxon>
        <taxon>Mammalia</taxon>
        <taxon>Eutheria</taxon>
        <taxon>Laurasiatheria</taxon>
        <taxon>Artiodactyla</taxon>
        <taxon>Ruminantia</taxon>
        <taxon>Pecora</taxon>
        <taxon>Bovidae</taxon>
        <taxon>Bovinae</taxon>
        <taxon>Bos</taxon>
    </lineage>
</organism>
<dbReference type="GO" id="GO:0060271">
    <property type="term" value="P:cilium assembly"/>
    <property type="evidence" value="ECO:0007669"/>
    <property type="project" value="Ensembl"/>
</dbReference>
<evidence type="ECO:0000313" key="3">
    <source>
        <dbReference type="Proteomes" id="UP000009136"/>
    </source>
</evidence>
<gene>
    <name evidence="2" type="primary">ELMOD3</name>
</gene>
<dbReference type="GeneTree" id="ENSGT00390000009488"/>
<dbReference type="GO" id="GO:0007605">
    <property type="term" value="P:sensory perception of sound"/>
    <property type="evidence" value="ECO:0007669"/>
    <property type="project" value="Ensembl"/>
</dbReference>
<dbReference type="InterPro" id="IPR050868">
    <property type="entry name" value="ELMO_domain-containing"/>
</dbReference>
<accession>A0AAA9T0H1</accession>
<dbReference type="Pfam" id="PF04727">
    <property type="entry name" value="ELMO_CED12"/>
    <property type="match status" value="1"/>
</dbReference>